<dbReference type="GO" id="GO:0005783">
    <property type="term" value="C:endoplasmic reticulum"/>
    <property type="evidence" value="ECO:0007669"/>
    <property type="project" value="TreeGrafter"/>
</dbReference>
<evidence type="ECO:0000313" key="2">
    <source>
        <dbReference type="EMBL" id="RMX98825.1"/>
    </source>
</evidence>
<comment type="caution">
    <text evidence="2">The sequence shown here is derived from an EMBL/GenBank/DDBJ whole genome shotgun (WGS) entry which is preliminary data.</text>
</comment>
<gene>
    <name evidence="2" type="ORF">D0868_09881</name>
</gene>
<dbReference type="Proteomes" id="UP000282582">
    <property type="component" value="Unassembled WGS sequence"/>
</dbReference>
<reference evidence="2 3" key="1">
    <citation type="journal article" date="2018" name="BMC Genomics">
        <title>Genomic evidence for intraspecific hybridization in a clonal and extremely halotolerant yeast.</title>
        <authorList>
            <person name="Gostincar C."/>
            <person name="Stajich J.E."/>
            <person name="Zupancic J."/>
            <person name="Zalar P."/>
            <person name="Gunde-Cimerman N."/>
        </authorList>
    </citation>
    <scope>NUCLEOTIDE SEQUENCE [LARGE SCALE GENOMIC DNA]</scope>
    <source>
        <strain evidence="2 3">EXF-6654</strain>
    </source>
</reference>
<feature type="signal peptide" evidence="1">
    <location>
        <begin position="1"/>
        <end position="21"/>
    </location>
</feature>
<proteinExistence type="predicted"/>
<name>A0A3M6Y723_HORWE</name>
<evidence type="ECO:0008006" key="4">
    <source>
        <dbReference type="Google" id="ProtNLM"/>
    </source>
</evidence>
<accession>A0A3M6Y723</accession>
<protein>
    <recommendedName>
        <fullName evidence="4">Signal sequence receptor subunit alpha</fullName>
    </recommendedName>
</protein>
<evidence type="ECO:0000313" key="3">
    <source>
        <dbReference type="Proteomes" id="UP000282582"/>
    </source>
</evidence>
<sequence length="164" mass="17411">MVSLKLTTLALAALHTLGAIAQIPEGLSVEDVEELPDEVASDPEDNSKTPNLAVDIATSFPDAEVFGVKLVNGRPTRAILDVSNNEPEAVNLMVVGGSLTTPVDALGAPDPPVVLRNLTTQRYGVQIPAGEKETLTYAFVNEMHPQDLRLSIAAVLQNQEGNVF</sequence>
<feature type="non-terminal residue" evidence="2">
    <location>
        <position position="164"/>
    </location>
</feature>
<dbReference type="EMBL" id="QWIK01000975">
    <property type="protein sequence ID" value="RMX98825.1"/>
    <property type="molecule type" value="Genomic_DNA"/>
</dbReference>
<feature type="chain" id="PRO_5017943444" description="Signal sequence receptor subunit alpha" evidence="1">
    <location>
        <begin position="22"/>
        <end position="164"/>
    </location>
</feature>
<dbReference type="PANTHER" id="PTHR12924:SF0">
    <property type="entry name" value="TRANSLOCON-ASSOCIATED PROTEIN SUBUNIT ALPHA"/>
    <property type="match status" value="1"/>
</dbReference>
<dbReference type="PANTHER" id="PTHR12924">
    <property type="entry name" value="TRANSLOCON-ASSOCIATED PROTEIN, ALPHA SUBUNIT"/>
    <property type="match status" value="1"/>
</dbReference>
<organism evidence="2 3">
    <name type="scientific">Hortaea werneckii</name>
    <name type="common">Black yeast</name>
    <name type="synonym">Cladosporium werneckii</name>
    <dbReference type="NCBI Taxonomy" id="91943"/>
    <lineage>
        <taxon>Eukaryota</taxon>
        <taxon>Fungi</taxon>
        <taxon>Dikarya</taxon>
        <taxon>Ascomycota</taxon>
        <taxon>Pezizomycotina</taxon>
        <taxon>Dothideomycetes</taxon>
        <taxon>Dothideomycetidae</taxon>
        <taxon>Mycosphaerellales</taxon>
        <taxon>Teratosphaeriaceae</taxon>
        <taxon>Hortaea</taxon>
    </lineage>
</organism>
<dbReference type="AlphaFoldDB" id="A0A3M6Y723"/>
<evidence type="ECO:0000256" key="1">
    <source>
        <dbReference type="SAM" id="SignalP"/>
    </source>
</evidence>
<keyword evidence="1" id="KW-0732">Signal</keyword>